<proteinExistence type="predicted"/>
<sequence>MPRKLLRHPALTVGGGLGLGATLARGEDNIGSNHIYYYYSTDQDGKSRHKAKLQLSSCDLEVGRGIEGLSTIPHPTSKSAQFRSQLRAKLSIELGPSWASNILV</sequence>
<dbReference type="AlphaFoldDB" id="A0AAD6X569"/>
<evidence type="ECO:0000313" key="1">
    <source>
        <dbReference type="EMBL" id="KAJ7037042.1"/>
    </source>
</evidence>
<name>A0AAD6X569_9AGAR</name>
<accession>A0AAD6X569</accession>
<reference evidence="1" key="1">
    <citation type="submission" date="2023-03" db="EMBL/GenBank/DDBJ databases">
        <title>Massive genome expansion in bonnet fungi (Mycena s.s.) driven by repeated elements and novel gene families across ecological guilds.</title>
        <authorList>
            <consortium name="Lawrence Berkeley National Laboratory"/>
            <person name="Harder C.B."/>
            <person name="Miyauchi S."/>
            <person name="Viragh M."/>
            <person name="Kuo A."/>
            <person name="Thoen E."/>
            <person name="Andreopoulos B."/>
            <person name="Lu D."/>
            <person name="Skrede I."/>
            <person name="Drula E."/>
            <person name="Henrissat B."/>
            <person name="Morin E."/>
            <person name="Kohler A."/>
            <person name="Barry K."/>
            <person name="LaButti K."/>
            <person name="Morin E."/>
            <person name="Salamov A."/>
            <person name="Lipzen A."/>
            <person name="Mereny Z."/>
            <person name="Hegedus B."/>
            <person name="Baldrian P."/>
            <person name="Stursova M."/>
            <person name="Weitz H."/>
            <person name="Taylor A."/>
            <person name="Grigoriev I.V."/>
            <person name="Nagy L.G."/>
            <person name="Martin F."/>
            <person name="Kauserud H."/>
        </authorList>
    </citation>
    <scope>NUCLEOTIDE SEQUENCE</scope>
    <source>
        <strain evidence="1">CBHHK200</strain>
    </source>
</reference>
<gene>
    <name evidence="1" type="ORF">C8F04DRAFT_1180769</name>
</gene>
<organism evidence="1 2">
    <name type="scientific">Mycena alexandri</name>
    <dbReference type="NCBI Taxonomy" id="1745969"/>
    <lineage>
        <taxon>Eukaryota</taxon>
        <taxon>Fungi</taxon>
        <taxon>Dikarya</taxon>
        <taxon>Basidiomycota</taxon>
        <taxon>Agaricomycotina</taxon>
        <taxon>Agaricomycetes</taxon>
        <taxon>Agaricomycetidae</taxon>
        <taxon>Agaricales</taxon>
        <taxon>Marasmiineae</taxon>
        <taxon>Mycenaceae</taxon>
        <taxon>Mycena</taxon>
    </lineage>
</organism>
<evidence type="ECO:0000313" key="2">
    <source>
        <dbReference type="Proteomes" id="UP001218188"/>
    </source>
</evidence>
<dbReference type="EMBL" id="JARJCM010000039">
    <property type="protein sequence ID" value="KAJ7037042.1"/>
    <property type="molecule type" value="Genomic_DNA"/>
</dbReference>
<keyword evidence="2" id="KW-1185">Reference proteome</keyword>
<dbReference type="Proteomes" id="UP001218188">
    <property type="component" value="Unassembled WGS sequence"/>
</dbReference>
<protein>
    <submittedName>
        <fullName evidence="1">Uncharacterized protein</fullName>
    </submittedName>
</protein>
<comment type="caution">
    <text evidence="1">The sequence shown here is derived from an EMBL/GenBank/DDBJ whole genome shotgun (WGS) entry which is preliminary data.</text>
</comment>